<proteinExistence type="predicted"/>
<dbReference type="AlphaFoldDB" id="A0A1H9YBZ0"/>
<dbReference type="STRING" id="1123402.SAMN02583745_00175"/>
<accession>A0A1H9YBZ0</accession>
<dbReference type="Proteomes" id="UP000242642">
    <property type="component" value="Unassembled WGS sequence"/>
</dbReference>
<sequence length="64" mass="7265">MPHSKVIGGGIFELRVGGKDIARTLYAYADGKQIFLLHAFIKKSDKTPLRTISLARQRLEDFFK</sequence>
<evidence type="ECO:0000313" key="2">
    <source>
        <dbReference type="Proteomes" id="UP000242642"/>
    </source>
</evidence>
<name>A0A1H9YBZ0_9GAMM</name>
<reference evidence="2" key="1">
    <citation type="submission" date="2016-10" db="EMBL/GenBank/DDBJ databases">
        <authorList>
            <person name="Varghese N."/>
            <person name="Submissions S."/>
        </authorList>
    </citation>
    <scope>NUCLEOTIDE SEQUENCE [LARGE SCALE GENOMIC DNA]</scope>
    <source>
        <strain evidence="2">DSM 18579</strain>
    </source>
</reference>
<protein>
    <submittedName>
        <fullName evidence="1">Phage derived protein Gp49-like</fullName>
    </submittedName>
</protein>
<dbReference type="EMBL" id="FOHV01000001">
    <property type="protein sequence ID" value="SES66482.1"/>
    <property type="molecule type" value="Genomic_DNA"/>
</dbReference>
<dbReference type="Pfam" id="PF05973">
    <property type="entry name" value="Gp49"/>
    <property type="match status" value="1"/>
</dbReference>
<evidence type="ECO:0000313" key="1">
    <source>
        <dbReference type="EMBL" id="SES66482.1"/>
    </source>
</evidence>
<organism evidence="1 2">
    <name type="scientific">Thorsellia anophelis DSM 18579</name>
    <dbReference type="NCBI Taxonomy" id="1123402"/>
    <lineage>
        <taxon>Bacteria</taxon>
        <taxon>Pseudomonadati</taxon>
        <taxon>Pseudomonadota</taxon>
        <taxon>Gammaproteobacteria</taxon>
        <taxon>Enterobacterales</taxon>
        <taxon>Thorselliaceae</taxon>
        <taxon>Thorsellia</taxon>
    </lineage>
</organism>
<dbReference type="InterPro" id="IPR009241">
    <property type="entry name" value="HigB-like"/>
</dbReference>
<keyword evidence="2" id="KW-1185">Reference proteome</keyword>
<gene>
    <name evidence="1" type="ORF">SAMN02583745_00175</name>
</gene>